<comment type="pathway">
    <text evidence="2 9">Amino-acid biosynthesis; L-tryptophan biosynthesis; L-tryptophan from chorismate: step 5/5.</text>
</comment>
<dbReference type="SUPFAM" id="SSF51366">
    <property type="entry name" value="Ribulose-phoshate binding barrel"/>
    <property type="match status" value="1"/>
</dbReference>
<dbReference type="OrthoDB" id="9804578at2"/>
<evidence type="ECO:0000313" key="11">
    <source>
        <dbReference type="EMBL" id="SHM29428.1"/>
    </source>
</evidence>
<comment type="similarity">
    <text evidence="9 10">Belongs to the TrpA family.</text>
</comment>
<reference evidence="12" key="1">
    <citation type="submission" date="2016-11" db="EMBL/GenBank/DDBJ databases">
        <authorList>
            <person name="Varghese N."/>
            <person name="Submissions S."/>
        </authorList>
    </citation>
    <scope>NUCLEOTIDE SEQUENCE [LARGE SCALE GENOMIC DNA]</scope>
    <source>
        <strain evidence="12">DSM 18802</strain>
    </source>
</reference>
<dbReference type="NCBIfam" id="TIGR00262">
    <property type="entry name" value="trpA"/>
    <property type="match status" value="1"/>
</dbReference>
<dbReference type="InterPro" id="IPR018204">
    <property type="entry name" value="Trp_synthase_alpha_AS"/>
</dbReference>
<dbReference type="InterPro" id="IPR002028">
    <property type="entry name" value="Trp_synthase_suA"/>
</dbReference>
<keyword evidence="4 9" id="KW-0028">Amino-acid biosynthesis</keyword>
<evidence type="ECO:0000256" key="10">
    <source>
        <dbReference type="RuleBase" id="RU003662"/>
    </source>
</evidence>
<evidence type="ECO:0000256" key="8">
    <source>
        <dbReference type="ARBA" id="ARBA00049047"/>
    </source>
</evidence>
<sequence length="263" mass="29160">MNNRIDMTFERLKKEGKKALIAYITAGDPDIETTAELIFKMIGAGADAVEIGVPYSDPLADGPVIQRASARALKNGTRIKDIMKIVEMIRKNSQIPILYLVYYNSVFIYGVERFMKEAYSAGVDGIIIPDLPLEERGEVFELTKKYGLHLIPLVAPTSHGRIKKIVKNAGGFVYCVSSTGVTGERERIETDIKSYLEEVTKYTGLPKAVGFGISSPEMARNIKDYCEGIIIGSAIVSIIEKASTKEEMLEKIDNFIRSIKKVL</sequence>
<dbReference type="AlphaFoldDB" id="A0A1M7HLX7"/>
<comment type="function">
    <text evidence="1 9">The alpha subunit is responsible for the aldol cleavage of indoleglycerol phosphate to indole and glyceraldehyde 3-phosphate.</text>
</comment>
<evidence type="ECO:0000256" key="1">
    <source>
        <dbReference type="ARBA" id="ARBA00003365"/>
    </source>
</evidence>
<dbReference type="HAMAP" id="MF_00131">
    <property type="entry name" value="Trp_synth_alpha"/>
    <property type="match status" value="1"/>
</dbReference>
<evidence type="ECO:0000256" key="9">
    <source>
        <dbReference type="HAMAP-Rule" id="MF_00131"/>
    </source>
</evidence>
<comment type="catalytic activity">
    <reaction evidence="8 9">
        <text>(1S,2R)-1-C-(indol-3-yl)glycerol 3-phosphate + L-serine = D-glyceraldehyde 3-phosphate + L-tryptophan + H2O</text>
        <dbReference type="Rhea" id="RHEA:10532"/>
        <dbReference type="ChEBI" id="CHEBI:15377"/>
        <dbReference type="ChEBI" id="CHEBI:33384"/>
        <dbReference type="ChEBI" id="CHEBI:57912"/>
        <dbReference type="ChEBI" id="CHEBI:58866"/>
        <dbReference type="ChEBI" id="CHEBI:59776"/>
        <dbReference type="EC" id="4.2.1.20"/>
    </reaction>
</comment>
<keyword evidence="6 9" id="KW-0057">Aromatic amino acid biosynthesis</keyword>
<dbReference type="GO" id="GO:0005829">
    <property type="term" value="C:cytosol"/>
    <property type="evidence" value="ECO:0007669"/>
    <property type="project" value="TreeGrafter"/>
</dbReference>
<feature type="active site" description="Proton acceptor" evidence="9">
    <location>
        <position position="61"/>
    </location>
</feature>
<keyword evidence="5 9" id="KW-0822">Tryptophan biosynthesis</keyword>
<dbReference type="EMBL" id="FRCR01000003">
    <property type="protein sequence ID" value="SHM29428.1"/>
    <property type="molecule type" value="Genomic_DNA"/>
</dbReference>
<accession>A0A1M7HLX7</accession>
<dbReference type="InterPro" id="IPR013785">
    <property type="entry name" value="Aldolase_TIM"/>
</dbReference>
<keyword evidence="12" id="KW-1185">Reference proteome</keyword>
<dbReference type="PANTHER" id="PTHR43406">
    <property type="entry name" value="TRYPTOPHAN SYNTHASE, ALPHA CHAIN"/>
    <property type="match status" value="1"/>
</dbReference>
<dbReference type="InterPro" id="IPR011060">
    <property type="entry name" value="RibuloseP-bd_barrel"/>
</dbReference>
<proteinExistence type="inferred from homology"/>
<dbReference type="PROSITE" id="PS00167">
    <property type="entry name" value="TRP_SYNTHASE_ALPHA"/>
    <property type="match status" value="1"/>
</dbReference>
<dbReference type="RefSeq" id="WP_073254727.1">
    <property type="nucleotide sequence ID" value="NZ_FRCR01000003.1"/>
</dbReference>
<dbReference type="Pfam" id="PF00290">
    <property type="entry name" value="Trp_syntA"/>
    <property type="match status" value="1"/>
</dbReference>
<evidence type="ECO:0000256" key="7">
    <source>
        <dbReference type="ARBA" id="ARBA00023239"/>
    </source>
</evidence>
<dbReference type="CDD" id="cd04724">
    <property type="entry name" value="Tryptophan_synthase_alpha"/>
    <property type="match status" value="1"/>
</dbReference>
<dbReference type="STRING" id="447595.SAMN05660826_00703"/>
<evidence type="ECO:0000256" key="3">
    <source>
        <dbReference type="ARBA" id="ARBA00011270"/>
    </source>
</evidence>
<feature type="active site" description="Proton acceptor" evidence="9">
    <location>
        <position position="50"/>
    </location>
</feature>
<dbReference type="Gene3D" id="3.20.20.70">
    <property type="entry name" value="Aldolase class I"/>
    <property type="match status" value="1"/>
</dbReference>
<keyword evidence="7 9" id="KW-0456">Lyase</keyword>
<evidence type="ECO:0000256" key="2">
    <source>
        <dbReference type="ARBA" id="ARBA00004733"/>
    </source>
</evidence>
<evidence type="ECO:0000256" key="6">
    <source>
        <dbReference type="ARBA" id="ARBA00023141"/>
    </source>
</evidence>
<evidence type="ECO:0000313" key="12">
    <source>
        <dbReference type="Proteomes" id="UP000184375"/>
    </source>
</evidence>
<dbReference type="PANTHER" id="PTHR43406:SF1">
    <property type="entry name" value="TRYPTOPHAN SYNTHASE ALPHA CHAIN, CHLOROPLASTIC"/>
    <property type="match status" value="1"/>
</dbReference>
<dbReference type="GO" id="GO:0004834">
    <property type="term" value="F:tryptophan synthase activity"/>
    <property type="evidence" value="ECO:0007669"/>
    <property type="project" value="UniProtKB-UniRule"/>
</dbReference>
<dbReference type="Proteomes" id="UP000184375">
    <property type="component" value="Unassembled WGS sequence"/>
</dbReference>
<organism evidence="11 12">
    <name type="scientific">Caldanaerovirga acetigignens</name>
    <dbReference type="NCBI Taxonomy" id="447595"/>
    <lineage>
        <taxon>Bacteria</taxon>
        <taxon>Bacillati</taxon>
        <taxon>Bacillota</taxon>
        <taxon>Clostridia</taxon>
        <taxon>Thermosediminibacterales</taxon>
        <taxon>Thermosediminibacteraceae</taxon>
        <taxon>Caldanaerovirga</taxon>
    </lineage>
</organism>
<dbReference type="EC" id="4.2.1.20" evidence="9"/>
<name>A0A1M7HLX7_9FIRM</name>
<evidence type="ECO:0000256" key="4">
    <source>
        <dbReference type="ARBA" id="ARBA00022605"/>
    </source>
</evidence>
<gene>
    <name evidence="9" type="primary">trpA</name>
    <name evidence="11" type="ORF">SAMN05660826_00703</name>
</gene>
<dbReference type="FunFam" id="3.20.20.70:FF:000037">
    <property type="entry name" value="Tryptophan synthase alpha chain"/>
    <property type="match status" value="1"/>
</dbReference>
<dbReference type="UniPathway" id="UPA00035">
    <property type="reaction ID" value="UER00044"/>
</dbReference>
<evidence type="ECO:0000256" key="5">
    <source>
        <dbReference type="ARBA" id="ARBA00022822"/>
    </source>
</evidence>
<comment type="subunit">
    <text evidence="3 9">Tetramer of two alpha and two beta chains.</text>
</comment>
<protein>
    <recommendedName>
        <fullName evidence="9">Tryptophan synthase alpha chain</fullName>
        <ecNumber evidence="9">4.2.1.20</ecNumber>
    </recommendedName>
</protein>